<dbReference type="InterPro" id="IPR029066">
    <property type="entry name" value="PLP-binding_barrel"/>
</dbReference>
<dbReference type="CDD" id="cd06818">
    <property type="entry name" value="PLPDE_III_cryptic_DSD"/>
    <property type="match status" value="1"/>
</dbReference>
<dbReference type="InterPro" id="IPR026956">
    <property type="entry name" value="D-ser_dehydrat-like_dom"/>
</dbReference>
<dbReference type="InterPro" id="IPR051466">
    <property type="entry name" value="D-amino_acid_metab_enzyme"/>
</dbReference>
<gene>
    <name evidence="4" type="ORF">DES47_104541</name>
</gene>
<reference evidence="4 5" key="1">
    <citation type="submission" date="2019-03" db="EMBL/GenBank/DDBJ databases">
        <title>Genomic Encyclopedia of Type Strains, Phase IV (KMG-IV): sequencing the most valuable type-strain genomes for metagenomic binning, comparative biology and taxonomic classification.</title>
        <authorList>
            <person name="Goeker M."/>
        </authorList>
    </citation>
    <scope>NUCLEOTIDE SEQUENCE [LARGE SCALE GENOMIC DNA]</scope>
    <source>
        <strain evidence="4 5">DSM 16998</strain>
    </source>
</reference>
<evidence type="ECO:0000313" key="4">
    <source>
        <dbReference type="EMBL" id="TDP64252.1"/>
    </source>
</evidence>
<feature type="domain" description="D-serine dehydratase-like" evidence="3">
    <location>
        <begin position="307"/>
        <end position="407"/>
    </location>
</feature>
<dbReference type="Pfam" id="PF01168">
    <property type="entry name" value="Ala_racemase_N"/>
    <property type="match status" value="1"/>
</dbReference>
<dbReference type="RefSeq" id="WP_133702072.1">
    <property type="nucleotide sequence ID" value="NZ_SNXS01000004.1"/>
</dbReference>
<dbReference type="Proteomes" id="UP000295361">
    <property type="component" value="Unassembled WGS sequence"/>
</dbReference>
<dbReference type="InterPro" id="IPR042208">
    <property type="entry name" value="D-ser_dehydrat-like_sf"/>
</dbReference>
<dbReference type="InterPro" id="IPR001608">
    <property type="entry name" value="Ala_racemase_N"/>
</dbReference>
<sequence length="420" mass="44810">MNNLIDPLLDASQKGYPHHAPALRRSEIAAQGWNVLNGDLPLPLAVVRADSLNHNLGWMQGYANDSGVRFAPHGKTTMSPQLFQRQLDAGAWGLTFATVAQLRIGVQAGARRCVIANQVLDAGDLRGIQALLATHADLRVLFLLDSTAQLALIEATAPAKAFEVLLELGTDGGRTGCRSADEAIELARAARASSAVVLVGIECYEGLGAKGDSAADVPFAQALMDRVTAIALQCEQEGLFEADEIIVSAGGSAIFDLVVPALRPALNRPLIGLLRSGCYITHDHGFYKRMVSVVNQRLGCGNGLQAALEVWATVQSLPEPGLAILAVGKRDISYDLDLPVPIALCALSSRTPQPTPAGWTISGMNDQHAYLRLGEQPAGLQVGDRVALGVSHPCTTFDKWRWMPVVDADYRVIDALVTCF</sequence>
<protein>
    <submittedName>
        <fullName evidence="4">D-serine dehydratase</fullName>
    </submittedName>
</protein>
<dbReference type="Gene3D" id="2.40.37.20">
    <property type="entry name" value="D-serine dehydratase-like domain"/>
    <property type="match status" value="1"/>
</dbReference>
<comment type="caution">
    <text evidence="4">The sequence shown here is derived from an EMBL/GenBank/DDBJ whole genome shotgun (WGS) entry which is preliminary data.</text>
</comment>
<dbReference type="GO" id="GO:0016829">
    <property type="term" value="F:lyase activity"/>
    <property type="evidence" value="ECO:0007669"/>
    <property type="project" value="UniProtKB-KW"/>
</dbReference>
<dbReference type="SUPFAM" id="SSF51419">
    <property type="entry name" value="PLP-binding barrel"/>
    <property type="match status" value="1"/>
</dbReference>
<dbReference type="InParanoid" id="A0A4R6QLY4"/>
<evidence type="ECO:0000313" key="5">
    <source>
        <dbReference type="Proteomes" id="UP000295361"/>
    </source>
</evidence>
<keyword evidence="5" id="KW-1185">Reference proteome</keyword>
<dbReference type="EMBL" id="SNXS01000004">
    <property type="protein sequence ID" value="TDP64252.1"/>
    <property type="molecule type" value="Genomic_DNA"/>
</dbReference>
<dbReference type="OrthoDB" id="9811417at2"/>
<name>A0A4R6QLY4_9BURK</name>
<accession>A0A4R6QLY4</accession>
<evidence type="ECO:0000259" key="3">
    <source>
        <dbReference type="SMART" id="SM01119"/>
    </source>
</evidence>
<proteinExistence type="inferred from homology"/>
<dbReference type="Gene3D" id="3.20.20.10">
    <property type="entry name" value="Alanine racemase"/>
    <property type="match status" value="1"/>
</dbReference>
<evidence type="ECO:0000256" key="1">
    <source>
        <dbReference type="ARBA" id="ARBA00005323"/>
    </source>
</evidence>
<dbReference type="Pfam" id="PF14031">
    <property type="entry name" value="D-ser_dehydrat"/>
    <property type="match status" value="1"/>
</dbReference>
<organism evidence="4 5">
    <name type="scientific">Roseateles toxinivorans</name>
    <dbReference type="NCBI Taxonomy" id="270368"/>
    <lineage>
        <taxon>Bacteria</taxon>
        <taxon>Pseudomonadati</taxon>
        <taxon>Pseudomonadota</taxon>
        <taxon>Betaproteobacteria</taxon>
        <taxon>Burkholderiales</taxon>
        <taxon>Sphaerotilaceae</taxon>
        <taxon>Roseateles</taxon>
    </lineage>
</organism>
<dbReference type="PANTHER" id="PTHR28004:SF8">
    <property type="entry name" value="D-SERINE DEAMINASE"/>
    <property type="match status" value="1"/>
</dbReference>
<dbReference type="PANTHER" id="PTHR28004">
    <property type="entry name" value="ZGC:162816-RELATED"/>
    <property type="match status" value="1"/>
</dbReference>
<dbReference type="AlphaFoldDB" id="A0A4R6QLY4"/>
<dbReference type="SMART" id="SM01119">
    <property type="entry name" value="D-ser_dehydrat"/>
    <property type="match status" value="1"/>
</dbReference>
<keyword evidence="2" id="KW-0456">Lyase</keyword>
<comment type="similarity">
    <text evidence="1">Belongs to the DSD1 family.</text>
</comment>
<evidence type="ECO:0000256" key="2">
    <source>
        <dbReference type="ARBA" id="ARBA00023239"/>
    </source>
</evidence>